<dbReference type="EMBL" id="JAACJJ010000043">
    <property type="protein sequence ID" value="KAF5315276.1"/>
    <property type="molecule type" value="Genomic_DNA"/>
</dbReference>
<evidence type="ECO:0008006" key="3">
    <source>
        <dbReference type="Google" id="ProtNLM"/>
    </source>
</evidence>
<name>A0A8H5B283_9AGAR</name>
<dbReference type="Proteomes" id="UP000567179">
    <property type="component" value="Unassembled WGS sequence"/>
</dbReference>
<reference evidence="1 2" key="1">
    <citation type="journal article" date="2020" name="ISME J.">
        <title>Uncovering the hidden diversity of litter-decomposition mechanisms in mushroom-forming fungi.</title>
        <authorList>
            <person name="Floudas D."/>
            <person name="Bentzer J."/>
            <person name="Ahren D."/>
            <person name="Johansson T."/>
            <person name="Persson P."/>
            <person name="Tunlid A."/>
        </authorList>
    </citation>
    <scope>NUCLEOTIDE SEQUENCE [LARGE SCALE GENOMIC DNA]</scope>
    <source>
        <strain evidence="1 2">CBS 101986</strain>
    </source>
</reference>
<keyword evidence="2" id="KW-1185">Reference proteome</keyword>
<organism evidence="1 2">
    <name type="scientific">Psilocybe cf. subviscida</name>
    <dbReference type="NCBI Taxonomy" id="2480587"/>
    <lineage>
        <taxon>Eukaryota</taxon>
        <taxon>Fungi</taxon>
        <taxon>Dikarya</taxon>
        <taxon>Basidiomycota</taxon>
        <taxon>Agaricomycotina</taxon>
        <taxon>Agaricomycetes</taxon>
        <taxon>Agaricomycetidae</taxon>
        <taxon>Agaricales</taxon>
        <taxon>Agaricineae</taxon>
        <taxon>Strophariaceae</taxon>
        <taxon>Psilocybe</taxon>
    </lineage>
</organism>
<accession>A0A8H5B283</accession>
<protein>
    <recommendedName>
        <fullName evidence="3">F-box domain-containing protein</fullName>
    </recommendedName>
</protein>
<proteinExistence type="predicted"/>
<comment type="caution">
    <text evidence="1">The sequence shown here is derived from an EMBL/GenBank/DDBJ whole genome shotgun (WGS) entry which is preliminary data.</text>
</comment>
<sequence>MACIQALPSTTDDSLLDNLSPGEILRYSRTCRDMHATVRSYVKRRFKLEDILFRFFPTELQTLDFRRLMSETGMIIAGSSALQFFDRSIYPECDLDLYLPVASIGHVVDWLEKIGYKYTPKRDQAKSVDRAIRLAYLNRNSRDAKMGLSEQEVRGYLKAALVLDMEKDGNSPGRIQLIASFRSVVELLLCYHSTCVMNFITHDKAYCLFPRATLDERRSLTFLSRSSRDAQEKEAYEKYTNRGWKLIKTLPWSEESDPKSSFAPGKRHIGDAKCWSLPIYPRLPDLRKSTFHANSFHTIFDEALILKFQYKHLALPVFFHAYVMEPLEALSVIRANMAWLVTVSEAKQISTDSGPDGDK</sequence>
<dbReference type="OrthoDB" id="3041043at2759"/>
<evidence type="ECO:0000313" key="2">
    <source>
        <dbReference type="Proteomes" id="UP000567179"/>
    </source>
</evidence>
<dbReference type="AlphaFoldDB" id="A0A8H5B283"/>
<evidence type="ECO:0000313" key="1">
    <source>
        <dbReference type="EMBL" id="KAF5315276.1"/>
    </source>
</evidence>
<gene>
    <name evidence="1" type="ORF">D9619_007569</name>
</gene>